<evidence type="ECO:0000313" key="1">
    <source>
        <dbReference type="EMBL" id="MFB5266031.1"/>
    </source>
</evidence>
<name>A0ABV5APA0_9BACL</name>
<sequence length="149" mass="16866">MAVAISIVVTGVCSVLLYVALLHKVREHQQYVLGLPSVDAIQAKLQKGFCGFIFCLDVVGYPHCAKWIEPLKQMIEQQGLELLVFDGQIIFSKRMEIAQMLKIKKFPCVVAVNTDDQYDEQMFIHQMHIDQDITAIQQFIKNKLGVIAS</sequence>
<dbReference type="EMBL" id="JBHHMI010000002">
    <property type="protein sequence ID" value="MFB5266031.1"/>
    <property type="molecule type" value="Genomic_DNA"/>
</dbReference>
<organism evidence="1 2">
    <name type="scientific">Paenibacillus enshidis</name>
    <dbReference type="NCBI Taxonomy" id="1458439"/>
    <lineage>
        <taxon>Bacteria</taxon>
        <taxon>Bacillati</taxon>
        <taxon>Bacillota</taxon>
        <taxon>Bacilli</taxon>
        <taxon>Bacillales</taxon>
        <taxon>Paenibacillaceae</taxon>
        <taxon>Paenibacillus</taxon>
    </lineage>
</organism>
<evidence type="ECO:0000313" key="2">
    <source>
        <dbReference type="Proteomes" id="UP001580346"/>
    </source>
</evidence>
<evidence type="ECO:0008006" key="3">
    <source>
        <dbReference type="Google" id="ProtNLM"/>
    </source>
</evidence>
<dbReference type="RefSeq" id="WP_375353580.1">
    <property type="nucleotide sequence ID" value="NZ_JBHHMI010000002.1"/>
</dbReference>
<keyword evidence="2" id="KW-1185">Reference proteome</keyword>
<accession>A0ABV5APA0</accession>
<comment type="caution">
    <text evidence="1">The sequence shown here is derived from an EMBL/GenBank/DDBJ whole genome shotgun (WGS) entry which is preliminary data.</text>
</comment>
<protein>
    <recommendedName>
        <fullName evidence="3">Thioredoxin domain-containing protein</fullName>
    </recommendedName>
</protein>
<dbReference type="Proteomes" id="UP001580346">
    <property type="component" value="Unassembled WGS sequence"/>
</dbReference>
<reference evidence="1 2" key="1">
    <citation type="submission" date="2024-09" db="EMBL/GenBank/DDBJ databases">
        <title>Paenibacillus zeirhizospherea sp. nov., isolated from surface of the maize (Zea mays) roots in a horticulture field, Hungary.</title>
        <authorList>
            <person name="Marton D."/>
            <person name="Farkas M."/>
            <person name="Bedics A."/>
            <person name="Toth E."/>
            <person name="Tancsics A."/>
            <person name="Boka K."/>
            <person name="Maroti G."/>
            <person name="Kriszt B."/>
            <person name="Cserhati M."/>
        </authorList>
    </citation>
    <scope>NUCLEOTIDE SEQUENCE [LARGE SCALE GENOMIC DNA]</scope>
    <source>
        <strain evidence="1 2">KCTC 33519</strain>
    </source>
</reference>
<gene>
    <name evidence="1" type="ORF">ACE41H_04410</name>
</gene>
<proteinExistence type="predicted"/>